<keyword evidence="2" id="KW-1185">Reference proteome</keyword>
<name>A0A8R7QN72_TRIUA</name>
<accession>A0A8R7QN72</accession>
<dbReference type="Gramene" id="TuG1812G0600001877.01.T01">
    <property type="protein sequence ID" value="TuG1812G0600001877.01.T01.cds426258"/>
    <property type="gene ID" value="TuG1812G0600001877.01"/>
</dbReference>
<sequence length="37" mass="4208">MEMNSGEMLLGVVSIIFLSSLCYPFAQMCNFFEWGIV</sequence>
<reference evidence="2" key="1">
    <citation type="journal article" date="2013" name="Nature">
        <title>Draft genome of the wheat A-genome progenitor Triticum urartu.</title>
        <authorList>
            <person name="Ling H.Q."/>
            <person name="Zhao S."/>
            <person name="Liu D."/>
            <person name="Wang J."/>
            <person name="Sun H."/>
            <person name="Zhang C."/>
            <person name="Fan H."/>
            <person name="Li D."/>
            <person name="Dong L."/>
            <person name="Tao Y."/>
            <person name="Gao C."/>
            <person name="Wu H."/>
            <person name="Li Y."/>
            <person name="Cui Y."/>
            <person name="Guo X."/>
            <person name="Zheng S."/>
            <person name="Wang B."/>
            <person name="Yu K."/>
            <person name="Liang Q."/>
            <person name="Yang W."/>
            <person name="Lou X."/>
            <person name="Chen J."/>
            <person name="Feng M."/>
            <person name="Jian J."/>
            <person name="Zhang X."/>
            <person name="Luo G."/>
            <person name="Jiang Y."/>
            <person name="Liu J."/>
            <person name="Wang Z."/>
            <person name="Sha Y."/>
            <person name="Zhang B."/>
            <person name="Wu H."/>
            <person name="Tang D."/>
            <person name="Shen Q."/>
            <person name="Xue P."/>
            <person name="Zou S."/>
            <person name="Wang X."/>
            <person name="Liu X."/>
            <person name="Wang F."/>
            <person name="Yang Y."/>
            <person name="An X."/>
            <person name="Dong Z."/>
            <person name="Zhang K."/>
            <person name="Zhang X."/>
            <person name="Luo M.C."/>
            <person name="Dvorak J."/>
            <person name="Tong Y."/>
            <person name="Wang J."/>
            <person name="Yang H."/>
            <person name="Li Z."/>
            <person name="Wang D."/>
            <person name="Zhang A."/>
            <person name="Wang J."/>
        </authorList>
    </citation>
    <scope>NUCLEOTIDE SEQUENCE</scope>
    <source>
        <strain evidence="2">cv. G1812</strain>
    </source>
</reference>
<proteinExistence type="predicted"/>
<reference evidence="1" key="3">
    <citation type="submission" date="2022-06" db="UniProtKB">
        <authorList>
            <consortium name="EnsemblPlants"/>
        </authorList>
    </citation>
    <scope>IDENTIFICATION</scope>
</reference>
<reference evidence="1" key="2">
    <citation type="submission" date="2018-03" db="EMBL/GenBank/DDBJ databases">
        <title>The Triticum urartu genome reveals the dynamic nature of wheat genome evolution.</title>
        <authorList>
            <person name="Ling H."/>
            <person name="Ma B."/>
            <person name="Shi X."/>
            <person name="Liu H."/>
            <person name="Dong L."/>
            <person name="Sun H."/>
            <person name="Cao Y."/>
            <person name="Gao Q."/>
            <person name="Zheng S."/>
            <person name="Li Y."/>
            <person name="Yu Y."/>
            <person name="Du H."/>
            <person name="Qi M."/>
            <person name="Li Y."/>
            <person name="Yu H."/>
            <person name="Cui Y."/>
            <person name="Wang N."/>
            <person name="Chen C."/>
            <person name="Wu H."/>
            <person name="Zhao Y."/>
            <person name="Zhang J."/>
            <person name="Li Y."/>
            <person name="Zhou W."/>
            <person name="Zhang B."/>
            <person name="Hu W."/>
            <person name="Eijk M."/>
            <person name="Tang J."/>
            <person name="Witsenboer H."/>
            <person name="Zhao S."/>
            <person name="Li Z."/>
            <person name="Zhang A."/>
            <person name="Wang D."/>
            <person name="Liang C."/>
        </authorList>
    </citation>
    <scope>NUCLEOTIDE SEQUENCE [LARGE SCALE GENOMIC DNA]</scope>
    <source>
        <strain evidence="1">cv. G1812</strain>
    </source>
</reference>
<dbReference type="AlphaFoldDB" id="A0A8R7QN72"/>
<protein>
    <submittedName>
        <fullName evidence="1">Uncharacterized protein</fullName>
    </submittedName>
</protein>
<dbReference type="EnsemblPlants" id="TuG1812G0600001877.01.T01">
    <property type="protein sequence ID" value="TuG1812G0600001877.01.T01.cds426258"/>
    <property type="gene ID" value="TuG1812G0600001877.01"/>
</dbReference>
<evidence type="ECO:0000313" key="2">
    <source>
        <dbReference type="Proteomes" id="UP000015106"/>
    </source>
</evidence>
<evidence type="ECO:0000313" key="1">
    <source>
        <dbReference type="EnsemblPlants" id="TuG1812G0600001877.01.T01.cds426258"/>
    </source>
</evidence>
<dbReference type="Proteomes" id="UP000015106">
    <property type="component" value="Chromosome 6"/>
</dbReference>
<organism evidence="1 2">
    <name type="scientific">Triticum urartu</name>
    <name type="common">Red wild einkorn</name>
    <name type="synonym">Crithodium urartu</name>
    <dbReference type="NCBI Taxonomy" id="4572"/>
    <lineage>
        <taxon>Eukaryota</taxon>
        <taxon>Viridiplantae</taxon>
        <taxon>Streptophyta</taxon>
        <taxon>Embryophyta</taxon>
        <taxon>Tracheophyta</taxon>
        <taxon>Spermatophyta</taxon>
        <taxon>Magnoliopsida</taxon>
        <taxon>Liliopsida</taxon>
        <taxon>Poales</taxon>
        <taxon>Poaceae</taxon>
        <taxon>BOP clade</taxon>
        <taxon>Pooideae</taxon>
        <taxon>Triticodae</taxon>
        <taxon>Triticeae</taxon>
        <taxon>Triticinae</taxon>
        <taxon>Triticum</taxon>
    </lineage>
</organism>